<feature type="compositionally biased region" description="Polar residues" evidence="10">
    <location>
        <begin position="576"/>
        <end position="592"/>
    </location>
</feature>
<protein>
    <submittedName>
        <fullName evidence="12">Oxysterol-binding protein</fullName>
    </submittedName>
</protein>
<dbReference type="SUPFAM" id="SSF48403">
    <property type="entry name" value="Ankyrin repeat"/>
    <property type="match status" value="1"/>
</dbReference>
<feature type="repeat" description="ANK" evidence="8">
    <location>
        <begin position="112"/>
        <end position="134"/>
    </location>
</feature>
<evidence type="ECO:0000256" key="6">
    <source>
        <dbReference type="ARBA" id="ARBA00023055"/>
    </source>
</evidence>
<dbReference type="InterPro" id="IPR002110">
    <property type="entry name" value="Ankyrin_rpt"/>
</dbReference>
<sequence length="1114" mass="126892">MSIASSKAEQNSRPNLTLNTKRDSTIEESLKTYQLLEALRSGDTTVLSSLLSNYSYYSSPTLTSQNSIASDFNHVIPPSPLILAVQCATMATIEFIITNFSQIIEINQRDQHGNTALHYAAKSGRIDLVELLMKQKYINDTITNHDGKQPVEVAKNRDVTNFLEEDRANFVERASNLFQQYVADSNYVGIQSLFQDPRAAALVNINHINPTTGATLLHDVTRKKDLDMLQFCLDHGADLAIRDRKGKLPADLTKDEKIKSLLKQGAPATSLVITSLPNQPPMLKGYLHKWTNYAGGYKSRWFVLENGMLSYFKNQDDAGNSCRGSINTKIAKISVDSTDRSRFDIIGKGSVRYHLRANNPSEAKRWVIALTQSSAYYEKNDRGRRQSIIDDSVSDEMRVGRSIHRSESHADTSTYPDSDRDRSRSPSNQSIDLENIPGDDSYLMKISSTRAQLEFQNQLLESLTSIVSEPSSTESKETTIIDAFAQSLRTLHNLVDDVLRMTEERDTYWNRKLEKELEAKRLWEESMRLLAMEKSEMEKLIQQNVQEQKIRKKQLKAALAESQLNSPSSPSHLSSTDITETLNKPEDSSNLTDYHGQRVSMERAASITSLLADDYDSDEFYDALDNDEEGQDVVKLCDLEVKLDSSSPYIVSSYYGYPDHIREQLPLDQKSLRPDVSLWSILKNSIGKDLSKITLPVYFNEPTSMLQRMAEDMEYSDLLDIGARQKGSTERILYVAAFAMSNYSSTVGRIAKPFNPLLGETYEYVRRDKAFRYISEQVSHHPPISACYCESANYDFFAEVDVKSKFWGKSFEILPQGVSHVNLKVPKEYWPENVDGTPESFVATGNPNAFSEHYSWKKVTTCVNNLILGTPWIDHYGDMVITNHLTGDTCVLTFKARGWRGKDAFEIRGYVKDSNNKEVWEIAGRWNERLIARRNDESLLATNDDLGSAYTTLDENLVDEIQSPSPSHSLTSVNTRPIYLLWKRTPLPDEPLPFNLTQFAATLNDLPDSLVNWIAPTDSRFRPDQRAMESGKYDLASSEKVRLEEKQREKRKKRENGLIKEFEPRWFSRDIEPDTGEKYWKFNSEYWKERERAGKEKSEGTGEGKWNIHDDDIF</sequence>
<keyword evidence="13" id="KW-1185">Reference proteome</keyword>
<dbReference type="InterPro" id="IPR036770">
    <property type="entry name" value="Ankyrin_rpt-contain_sf"/>
</dbReference>
<dbReference type="InterPro" id="IPR000648">
    <property type="entry name" value="Oxysterol-bd"/>
</dbReference>
<dbReference type="Pfam" id="PF00169">
    <property type="entry name" value="PH"/>
    <property type="match status" value="1"/>
</dbReference>
<dbReference type="PROSITE" id="PS01013">
    <property type="entry name" value="OSBP"/>
    <property type="match status" value="1"/>
</dbReference>
<dbReference type="InterPro" id="IPR011993">
    <property type="entry name" value="PH-like_dom_sf"/>
</dbReference>
<dbReference type="InterPro" id="IPR001849">
    <property type="entry name" value="PH_domain"/>
</dbReference>
<feature type="compositionally biased region" description="Basic and acidic residues" evidence="10">
    <location>
        <begin position="395"/>
        <end position="410"/>
    </location>
</feature>
<dbReference type="GO" id="GO:0006887">
    <property type="term" value="P:exocytosis"/>
    <property type="evidence" value="ECO:0007669"/>
    <property type="project" value="TreeGrafter"/>
</dbReference>
<dbReference type="EMBL" id="QKWP01001817">
    <property type="protein sequence ID" value="RIB06432.1"/>
    <property type="molecule type" value="Genomic_DNA"/>
</dbReference>
<dbReference type="OrthoDB" id="1854502at2759"/>
<evidence type="ECO:0000313" key="12">
    <source>
        <dbReference type="EMBL" id="RIB06432.1"/>
    </source>
</evidence>
<keyword evidence="6" id="KW-0445">Lipid transport</keyword>
<proteinExistence type="inferred from homology"/>
<dbReference type="Gene3D" id="2.30.29.30">
    <property type="entry name" value="Pleckstrin-homology domain (PH domain)/Phosphotyrosine-binding domain (PTB)"/>
    <property type="match status" value="1"/>
</dbReference>
<keyword evidence="3" id="KW-0597">Phosphoprotein</keyword>
<evidence type="ECO:0000256" key="1">
    <source>
        <dbReference type="ARBA" id="ARBA00008842"/>
    </source>
</evidence>
<dbReference type="Proteomes" id="UP000266673">
    <property type="component" value="Unassembled WGS sequence"/>
</dbReference>
<organism evidence="12 13">
    <name type="scientific">Gigaspora rosea</name>
    <dbReference type="NCBI Taxonomy" id="44941"/>
    <lineage>
        <taxon>Eukaryota</taxon>
        <taxon>Fungi</taxon>
        <taxon>Fungi incertae sedis</taxon>
        <taxon>Mucoromycota</taxon>
        <taxon>Glomeromycotina</taxon>
        <taxon>Glomeromycetes</taxon>
        <taxon>Diversisporales</taxon>
        <taxon>Gigasporaceae</taxon>
        <taxon>Gigaspora</taxon>
    </lineage>
</organism>
<dbReference type="Gene3D" id="1.25.40.20">
    <property type="entry name" value="Ankyrin repeat-containing domain"/>
    <property type="match status" value="2"/>
</dbReference>
<feature type="compositionally biased region" description="Polar residues" evidence="10">
    <location>
        <begin position="1"/>
        <end position="19"/>
    </location>
</feature>
<feature type="region of interest" description="Disordered" evidence="10">
    <location>
        <begin position="1"/>
        <end position="21"/>
    </location>
</feature>
<keyword evidence="5 8" id="KW-0040">ANK repeat</keyword>
<dbReference type="Gene3D" id="2.40.160.120">
    <property type="match status" value="1"/>
</dbReference>
<keyword evidence="2" id="KW-0813">Transport</keyword>
<dbReference type="GO" id="GO:0005829">
    <property type="term" value="C:cytosol"/>
    <property type="evidence" value="ECO:0007669"/>
    <property type="project" value="TreeGrafter"/>
</dbReference>
<dbReference type="AlphaFoldDB" id="A0A397U836"/>
<dbReference type="PANTHER" id="PTHR10972">
    <property type="entry name" value="OXYSTEROL-BINDING PROTEIN-RELATED"/>
    <property type="match status" value="1"/>
</dbReference>
<reference evidence="12 13" key="1">
    <citation type="submission" date="2018-06" db="EMBL/GenBank/DDBJ databases">
        <title>Comparative genomics reveals the genomic features of Rhizophagus irregularis, R. cerebriforme, R. diaphanum and Gigaspora rosea, and their symbiotic lifestyle signature.</title>
        <authorList>
            <person name="Morin E."/>
            <person name="San Clemente H."/>
            <person name="Chen E.C.H."/>
            <person name="De La Providencia I."/>
            <person name="Hainaut M."/>
            <person name="Kuo A."/>
            <person name="Kohler A."/>
            <person name="Murat C."/>
            <person name="Tang N."/>
            <person name="Roy S."/>
            <person name="Loubradou J."/>
            <person name="Henrissat B."/>
            <person name="Grigoriev I.V."/>
            <person name="Corradi N."/>
            <person name="Roux C."/>
            <person name="Martin F.M."/>
        </authorList>
    </citation>
    <scope>NUCLEOTIDE SEQUENCE [LARGE SCALE GENOMIC DNA]</scope>
    <source>
        <strain evidence="12 13">DAOM 194757</strain>
    </source>
</reference>
<dbReference type="PANTHER" id="PTHR10972:SF205">
    <property type="entry name" value="OXYSTEROL-BINDING PROTEIN 1"/>
    <property type="match status" value="1"/>
</dbReference>
<name>A0A397U836_9GLOM</name>
<feature type="region of interest" description="Disordered" evidence="10">
    <location>
        <begin position="1091"/>
        <end position="1114"/>
    </location>
</feature>
<dbReference type="GO" id="GO:0030011">
    <property type="term" value="P:maintenance of cell polarity"/>
    <property type="evidence" value="ECO:0007669"/>
    <property type="project" value="TreeGrafter"/>
</dbReference>
<dbReference type="STRING" id="44941.A0A397U836"/>
<dbReference type="SMART" id="SM00233">
    <property type="entry name" value="PH"/>
    <property type="match status" value="1"/>
</dbReference>
<evidence type="ECO:0000259" key="11">
    <source>
        <dbReference type="PROSITE" id="PS50003"/>
    </source>
</evidence>
<evidence type="ECO:0000256" key="5">
    <source>
        <dbReference type="ARBA" id="ARBA00023043"/>
    </source>
</evidence>
<dbReference type="Pfam" id="PF00023">
    <property type="entry name" value="Ank"/>
    <property type="match status" value="1"/>
</dbReference>
<dbReference type="InterPro" id="IPR037239">
    <property type="entry name" value="OSBP_sf"/>
</dbReference>
<evidence type="ECO:0000256" key="9">
    <source>
        <dbReference type="RuleBase" id="RU003844"/>
    </source>
</evidence>
<dbReference type="FunFam" id="2.40.160.120:FF:000001">
    <property type="entry name" value="Oxysterol-binding protein"/>
    <property type="match status" value="1"/>
</dbReference>
<dbReference type="GO" id="GO:0120009">
    <property type="term" value="P:intermembrane lipid transfer"/>
    <property type="evidence" value="ECO:0007669"/>
    <property type="project" value="UniProtKB-ARBA"/>
</dbReference>
<dbReference type="Pfam" id="PF12796">
    <property type="entry name" value="Ank_2"/>
    <property type="match status" value="1"/>
</dbReference>
<dbReference type="Gene3D" id="3.30.70.3490">
    <property type="match status" value="1"/>
</dbReference>
<keyword evidence="7" id="KW-0446">Lipid-binding</keyword>
<evidence type="ECO:0000256" key="7">
    <source>
        <dbReference type="ARBA" id="ARBA00023121"/>
    </source>
</evidence>
<dbReference type="PROSITE" id="PS50003">
    <property type="entry name" value="PH_DOMAIN"/>
    <property type="match status" value="1"/>
</dbReference>
<evidence type="ECO:0000256" key="8">
    <source>
        <dbReference type="PROSITE-ProRule" id="PRU00023"/>
    </source>
</evidence>
<dbReference type="GO" id="GO:0034727">
    <property type="term" value="P:piecemeal microautophagy of the nucleus"/>
    <property type="evidence" value="ECO:0007669"/>
    <property type="project" value="TreeGrafter"/>
</dbReference>
<evidence type="ECO:0000313" key="13">
    <source>
        <dbReference type="Proteomes" id="UP000266673"/>
    </source>
</evidence>
<dbReference type="SUPFAM" id="SSF144000">
    <property type="entry name" value="Oxysterol-binding protein-like"/>
    <property type="match status" value="1"/>
</dbReference>
<dbReference type="GO" id="GO:0005635">
    <property type="term" value="C:nuclear envelope"/>
    <property type="evidence" value="ECO:0007669"/>
    <property type="project" value="TreeGrafter"/>
</dbReference>
<dbReference type="GO" id="GO:0032934">
    <property type="term" value="F:sterol binding"/>
    <property type="evidence" value="ECO:0007669"/>
    <property type="project" value="TreeGrafter"/>
</dbReference>
<comment type="similarity">
    <text evidence="1 9">Belongs to the OSBP family.</text>
</comment>
<accession>A0A397U836</accession>
<dbReference type="PROSITE" id="PS50088">
    <property type="entry name" value="ANK_REPEAT"/>
    <property type="match status" value="2"/>
</dbReference>
<dbReference type="PROSITE" id="PS50297">
    <property type="entry name" value="ANK_REP_REGION"/>
    <property type="match status" value="2"/>
</dbReference>
<dbReference type="FunFam" id="2.30.29.30:FF:000061">
    <property type="entry name" value="Oxysterol binding protein 1"/>
    <property type="match status" value="1"/>
</dbReference>
<gene>
    <name evidence="12" type="ORF">C2G38_2116085</name>
</gene>
<dbReference type="Pfam" id="PF01237">
    <property type="entry name" value="Oxysterol_BP"/>
    <property type="match status" value="1"/>
</dbReference>
<dbReference type="SUPFAM" id="SSF50729">
    <property type="entry name" value="PH domain-like"/>
    <property type="match status" value="1"/>
</dbReference>
<feature type="domain" description="PH" evidence="11">
    <location>
        <begin position="280"/>
        <end position="375"/>
    </location>
</feature>
<keyword evidence="4" id="KW-0677">Repeat</keyword>
<evidence type="ECO:0000256" key="3">
    <source>
        <dbReference type="ARBA" id="ARBA00022553"/>
    </source>
</evidence>
<evidence type="ECO:0000256" key="2">
    <source>
        <dbReference type="ARBA" id="ARBA00022448"/>
    </source>
</evidence>
<dbReference type="GO" id="GO:0005886">
    <property type="term" value="C:plasma membrane"/>
    <property type="evidence" value="ECO:0007669"/>
    <property type="project" value="TreeGrafter"/>
</dbReference>
<dbReference type="GO" id="GO:0097038">
    <property type="term" value="C:perinuclear endoplasmic reticulum"/>
    <property type="evidence" value="ECO:0007669"/>
    <property type="project" value="TreeGrafter"/>
</dbReference>
<dbReference type="GO" id="GO:0006897">
    <property type="term" value="P:endocytosis"/>
    <property type="evidence" value="ECO:0007669"/>
    <property type="project" value="TreeGrafter"/>
</dbReference>
<feature type="region of interest" description="Disordered" evidence="10">
    <location>
        <begin position="559"/>
        <end position="597"/>
    </location>
</feature>
<evidence type="ECO:0000256" key="4">
    <source>
        <dbReference type="ARBA" id="ARBA00022737"/>
    </source>
</evidence>
<feature type="compositionally biased region" description="Low complexity" evidence="10">
    <location>
        <begin position="562"/>
        <end position="575"/>
    </location>
</feature>
<feature type="repeat" description="ANK" evidence="8">
    <location>
        <begin position="212"/>
        <end position="244"/>
    </location>
</feature>
<dbReference type="InterPro" id="IPR018494">
    <property type="entry name" value="Oxysterol-bd_CS"/>
</dbReference>
<evidence type="ECO:0000256" key="10">
    <source>
        <dbReference type="SAM" id="MobiDB-lite"/>
    </source>
</evidence>
<feature type="region of interest" description="Disordered" evidence="10">
    <location>
        <begin position="387"/>
        <end position="436"/>
    </location>
</feature>
<dbReference type="PRINTS" id="PR01415">
    <property type="entry name" value="ANKYRIN"/>
</dbReference>
<dbReference type="SMART" id="SM00248">
    <property type="entry name" value="ANK"/>
    <property type="match status" value="2"/>
</dbReference>
<comment type="caution">
    <text evidence="12">The sequence shown here is derived from an EMBL/GenBank/DDBJ whole genome shotgun (WGS) entry which is preliminary data.</text>
</comment>